<feature type="domain" description="Major facilitator superfamily (MFS) profile" evidence="9">
    <location>
        <begin position="78"/>
        <end position="563"/>
    </location>
</feature>
<dbReference type="Proteomes" id="UP000033140">
    <property type="component" value="Unassembled WGS sequence"/>
</dbReference>
<dbReference type="SUPFAM" id="SSF103473">
    <property type="entry name" value="MFS general substrate transporter"/>
    <property type="match status" value="1"/>
</dbReference>
<dbReference type="InterPro" id="IPR020846">
    <property type="entry name" value="MFS_dom"/>
</dbReference>
<comment type="subcellular location">
    <subcellularLocation>
        <location evidence="1">Endomembrane system</location>
        <topology evidence="1">Multi-pass membrane protein</topology>
    </subcellularLocation>
</comment>
<dbReference type="FunFam" id="1.20.1720.10:FF:000013">
    <property type="entry name" value="Related to multidrug resistance proteins"/>
    <property type="match status" value="1"/>
</dbReference>
<evidence type="ECO:0000256" key="7">
    <source>
        <dbReference type="SAM" id="MobiDB-lite"/>
    </source>
</evidence>
<feature type="transmembrane region" description="Helical" evidence="8">
    <location>
        <begin position="265"/>
        <end position="286"/>
    </location>
</feature>
<dbReference type="InterPro" id="IPR036259">
    <property type="entry name" value="MFS_trans_sf"/>
</dbReference>
<evidence type="ECO:0000313" key="11">
    <source>
        <dbReference type="Proteomes" id="UP000033140"/>
    </source>
</evidence>
<dbReference type="GO" id="GO:0046943">
    <property type="term" value="F:carboxylic acid transmembrane transporter activity"/>
    <property type="evidence" value="ECO:0007669"/>
    <property type="project" value="UniProtKB-ARBA"/>
</dbReference>
<feature type="transmembrane region" description="Helical" evidence="8">
    <location>
        <begin position="471"/>
        <end position="492"/>
    </location>
</feature>
<evidence type="ECO:0000256" key="6">
    <source>
        <dbReference type="ARBA" id="ARBA00023136"/>
    </source>
</evidence>
<feature type="transmembrane region" description="Helical" evidence="8">
    <location>
        <begin position="201"/>
        <end position="219"/>
    </location>
</feature>
<protein>
    <recommendedName>
        <fullName evidence="9">Major facilitator superfamily (MFS) profile domain-containing protein</fullName>
    </recommendedName>
</protein>
<dbReference type="Pfam" id="PF07690">
    <property type="entry name" value="MFS_1"/>
    <property type="match status" value="1"/>
</dbReference>
<dbReference type="Gene3D" id="1.20.1720.10">
    <property type="entry name" value="Multidrug resistance protein D"/>
    <property type="match status" value="1"/>
</dbReference>
<dbReference type="GO" id="GO:0012505">
    <property type="term" value="C:endomembrane system"/>
    <property type="evidence" value="ECO:0007669"/>
    <property type="project" value="UniProtKB-SubCell"/>
</dbReference>
<dbReference type="PROSITE" id="PS50850">
    <property type="entry name" value="MFS"/>
    <property type="match status" value="1"/>
</dbReference>
<feature type="transmembrane region" description="Helical" evidence="8">
    <location>
        <begin position="373"/>
        <end position="395"/>
    </location>
</feature>
<feature type="transmembrane region" description="Helical" evidence="8">
    <location>
        <begin position="168"/>
        <end position="189"/>
    </location>
</feature>
<feature type="transmembrane region" description="Helical" evidence="8">
    <location>
        <begin position="142"/>
        <end position="162"/>
    </location>
</feature>
<feature type="transmembrane region" description="Helical" evidence="8">
    <location>
        <begin position="231"/>
        <end position="253"/>
    </location>
</feature>
<keyword evidence="5 8" id="KW-1133">Transmembrane helix</keyword>
<dbReference type="InterPro" id="IPR011701">
    <property type="entry name" value="MFS"/>
</dbReference>
<evidence type="ECO:0000313" key="10">
    <source>
        <dbReference type="EMBL" id="GAO49450.1"/>
    </source>
</evidence>
<dbReference type="FunFam" id="1.20.1250.20:FF:000196">
    <property type="entry name" value="MFS toxin efflux pump (AflT)"/>
    <property type="match status" value="1"/>
</dbReference>
<accession>A0A0E9NJ74</accession>
<feature type="transmembrane region" description="Helical" evidence="8">
    <location>
        <begin position="298"/>
        <end position="319"/>
    </location>
</feature>
<dbReference type="PRINTS" id="PR01036">
    <property type="entry name" value="TCRTETB"/>
</dbReference>
<evidence type="ECO:0000256" key="4">
    <source>
        <dbReference type="ARBA" id="ARBA00022692"/>
    </source>
</evidence>
<keyword evidence="6 8" id="KW-0472">Membrane</keyword>
<dbReference type="CDD" id="cd17502">
    <property type="entry name" value="MFS_Azr1_MDR_like"/>
    <property type="match status" value="1"/>
</dbReference>
<evidence type="ECO:0000256" key="2">
    <source>
        <dbReference type="ARBA" id="ARBA00008335"/>
    </source>
</evidence>
<keyword evidence="4 8" id="KW-0812">Transmembrane</keyword>
<feature type="region of interest" description="Disordered" evidence="7">
    <location>
        <begin position="568"/>
        <end position="647"/>
    </location>
</feature>
<dbReference type="EMBL" id="BACD03000023">
    <property type="protein sequence ID" value="GAO49450.1"/>
    <property type="molecule type" value="Genomic_DNA"/>
</dbReference>
<feature type="transmembrane region" description="Helical" evidence="8">
    <location>
        <begin position="331"/>
        <end position="353"/>
    </location>
</feature>
<feature type="compositionally biased region" description="Basic and acidic residues" evidence="7">
    <location>
        <begin position="568"/>
        <end position="603"/>
    </location>
</feature>
<name>A0A0E9NJ74_SAICN</name>
<feature type="compositionally biased region" description="Basic and acidic residues" evidence="7">
    <location>
        <begin position="636"/>
        <end position="647"/>
    </location>
</feature>
<reference evidence="10 11" key="1">
    <citation type="journal article" date="2011" name="J. Gen. Appl. Microbiol.">
        <title>Draft genome sequencing of the enigmatic yeast Saitoella complicata.</title>
        <authorList>
            <person name="Nishida H."/>
            <person name="Hamamoto M."/>
            <person name="Sugiyama J."/>
        </authorList>
    </citation>
    <scope>NUCLEOTIDE SEQUENCE [LARGE SCALE GENOMIC DNA]</scope>
    <source>
        <strain evidence="10 11">NRRL Y-17804</strain>
    </source>
</reference>
<reference evidence="10 11" key="3">
    <citation type="journal article" date="2015" name="Genome Announc.">
        <title>Draft Genome Sequence of the Archiascomycetous Yeast Saitoella complicata.</title>
        <authorList>
            <person name="Yamauchi K."/>
            <person name="Kondo S."/>
            <person name="Hamamoto M."/>
            <person name="Takahashi Y."/>
            <person name="Ogura Y."/>
            <person name="Hayashi T."/>
            <person name="Nishida H."/>
        </authorList>
    </citation>
    <scope>NUCLEOTIDE SEQUENCE [LARGE SCALE GENOMIC DNA]</scope>
    <source>
        <strain evidence="10 11">NRRL Y-17804</strain>
    </source>
</reference>
<dbReference type="OMA" id="GGSIWPW"/>
<feature type="transmembrane region" description="Helical" evidence="8">
    <location>
        <begin position="75"/>
        <end position="92"/>
    </location>
</feature>
<reference evidence="10 11" key="2">
    <citation type="journal article" date="2014" name="J. Gen. Appl. Microbiol.">
        <title>The early diverging ascomycetous budding yeast Saitoella complicata has three histone deacetylases belonging to the Clr6, Hos2, and Rpd3 lineages.</title>
        <authorList>
            <person name="Nishida H."/>
            <person name="Matsumoto T."/>
            <person name="Kondo S."/>
            <person name="Hamamoto M."/>
            <person name="Yoshikawa H."/>
        </authorList>
    </citation>
    <scope>NUCLEOTIDE SEQUENCE [LARGE SCALE GENOMIC DNA]</scope>
    <source>
        <strain evidence="10 11">NRRL Y-17804</strain>
    </source>
</reference>
<organism evidence="10 11">
    <name type="scientific">Saitoella complicata (strain BCRC 22490 / CBS 7301 / JCM 7358 / NBRC 10748 / NRRL Y-17804)</name>
    <dbReference type="NCBI Taxonomy" id="698492"/>
    <lineage>
        <taxon>Eukaryota</taxon>
        <taxon>Fungi</taxon>
        <taxon>Dikarya</taxon>
        <taxon>Ascomycota</taxon>
        <taxon>Taphrinomycotina</taxon>
        <taxon>Taphrinomycotina incertae sedis</taxon>
        <taxon>Saitoella</taxon>
    </lineage>
</organism>
<evidence type="ECO:0000256" key="8">
    <source>
        <dbReference type="SAM" id="Phobius"/>
    </source>
</evidence>
<keyword evidence="11" id="KW-1185">Reference proteome</keyword>
<evidence type="ECO:0000259" key="9">
    <source>
        <dbReference type="PROSITE" id="PS50850"/>
    </source>
</evidence>
<keyword evidence="3" id="KW-0813">Transport</keyword>
<dbReference type="PANTHER" id="PTHR23501:SF78">
    <property type="entry name" value="MAJOR FACILITATOR SUPERFAMILY (MFS) PROFILE DOMAIN-CONTAINING PROTEIN-RELATED"/>
    <property type="match status" value="1"/>
</dbReference>
<feature type="region of interest" description="Disordered" evidence="7">
    <location>
        <begin position="1"/>
        <end position="20"/>
    </location>
</feature>
<evidence type="ECO:0000256" key="3">
    <source>
        <dbReference type="ARBA" id="ARBA00022448"/>
    </source>
</evidence>
<dbReference type="PANTHER" id="PTHR23501">
    <property type="entry name" value="MAJOR FACILITATOR SUPERFAMILY"/>
    <property type="match status" value="1"/>
</dbReference>
<comment type="similarity">
    <text evidence="2">Belongs to the major facilitator superfamily.</text>
</comment>
<dbReference type="Gene3D" id="1.20.1250.20">
    <property type="entry name" value="MFS general substrate transporter like domains"/>
    <property type="match status" value="1"/>
</dbReference>
<gene>
    <name evidence="10" type="ORF">G7K_3600-t1</name>
</gene>
<dbReference type="GO" id="GO:0005886">
    <property type="term" value="C:plasma membrane"/>
    <property type="evidence" value="ECO:0007669"/>
    <property type="project" value="TreeGrafter"/>
</dbReference>
<comment type="caution">
    <text evidence="10">The sequence shown here is derived from an EMBL/GenBank/DDBJ whole genome shotgun (WGS) entry which is preliminary data.</text>
</comment>
<evidence type="ECO:0000256" key="5">
    <source>
        <dbReference type="ARBA" id="ARBA00022989"/>
    </source>
</evidence>
<proteinExistence type="inferred from homology"/>
<dbReference type="STRING" id="698492.A0A0E9NJ74"/>
<sequence>MQPSRATSARAAEQEDSPVQMSVLEGDAALAPQPMAAALAEPDIEADAGISRPGKLGKRRISIQDQSDRLPFRKLLLVFMAMALALLLSFLDSTSVSTALPAIANDFSAAKSISWVGNSFLIANTAFQVLYGRISDIFGRKWVLMGALMIFALGNLLSGFSQNMAMMIVFRAVAGAGAGGINSLAMIIFSDLVSLRERGKYQGLLGAAVAIGGGIGPVIGGAFSEEATWRWVFWFTVPLTAISVVQIFFFLPLKHVVGSFRGKLAKVDWFGTFLILAATIFILVAISGGGSSYAWDSALVIALLVLGGVIFIAFLIVEWKVAPLPIMPLRLFKNLSVCVIFIQTFLVGIVYYGNLYYLPVYFQIVRGKTAIESGVLLLPLVITQTVASTVSGLVVSKTGRYNPSIWTGFVIWTIGLGLQTTFDRNTSIAKIVGYLILEGSGIGQTFQTTLVAAQANGHKQDRAVITGTRNFFRSIGGSFGLAICGSIFNNLLMEHLEASPVLSNSEASAIDSSSLSLPTGLTAAERNAALDAYNSALKPCWYMFLGVGAASAVLSFFVKDNLKDQIEEAQPERKKKSKQDDEEKPKEKEDIGMESDANTKLDESAVGSLSSTPTLEDARNHQVDPLDVTVSEDSAEDHLRKKDGTTT</sequence>
<evidence type="ECO:0000256" key="1">
    <source>
        <dbReference type="ARBA" id="ARBA00004127"/>
    </source>
</evidence>
<feature type="transmembrane region" description="Helical" evidence="8">
    <location>
        <begin position="541"/>
        <end position="558"/>
    </location>
</feature>
<dbReference type="AlphaFoldDB" id="A0A0E9NJ74"/>